<keyword evidence="1" id="KW-0732">Signal</keyword>
<accession>A0ABT3IMT1</accession>
<evidence type="ECO:0008006" key="4">
    <source>
        <dbReference type="Google" id="ProtNLM"/>
    </source>
</evidence>
<protein>
    <recommendedName>
        <fullName evidence="4">Outer membrane protein beta-barrel domain-containing protein</fullName>
    </recommendedName>
</protein>
<sequence>MKKTALIFTCFLFISTCYAQILKIDNGISINSLKGKKFDLFPQKIVSYTGMVGVEYLQKKWFYLSSEIGYIKLGGKENSTVGSAANANKESWNYAQLNTSFRLRTPGSKTEFYLGAGPYLNILLGSGTFSDDLYAGYSIQKTNWGSKLEAGINENINKFRVGINCTYLLPFSPVAKSPYTSIDARSLAVYISLGYRMK</sequence>
<comment type="caution">
    <text evidence="2">The sequence shown here is derived from an EMBL/GenBank/DDBJ whole genome shotgun (WGS) entry which is preliminary data.</text>
</comment>
<dbReference type="Proteomes" id="UP001207742">
    <property type="component" value="Unassembled WGS sequence"/>
</dbReference>
<feature type="chain" id="PRO_5046232306" description="Outer membrane protein beta-barrel domain-containing protein" evidence="1">
    <location>
        <begin position="20"/>
        <end position="198"/>
    </location>
</feature>
<keyword evidence="3" id="KW-1185">Reference proteome</keyword>
<dbReference type="RefSeq" id="WP_264731016.1">
    <property type="nucleotide sequence ID" value="NZ_JAPDNR010000001.1"/>
</dbReference>
<reference evidence="2 3" key="1">
    <citation type="submission" date="2022-10" db="EMBL/GenBank/DDBJ databases">
        <title>Chitinophaga nivalis PC15 sp. nov., isolated from Pyeongchang county, South Korea.</title>
        <authorList>
            <person name="Trinh H.N."/>
        </authorList>
    </citation>
    <scope>NUCLEOTIDE SEQUENCE [LARGE SCALE GENOMIC DNA]</scope>
    <source>
        <strain evidence="2 3">PC14</strain>
    </source>
</reference>
<name>A0ABT3IMT1_9BACT</name>
<evidence type="ECO:0000313" key="3">
    <source>
        <dbReference type="Proteomes" id="UP001207742"/>
    </source>
</evidence>
<organism evidence="2 3">
    <name type="scientific">Chitinophaga nivalis</name>
    <dbReference type="NCBI Taxonomy" id="2991709"/>
    <lineage>
        <taxon>Bacteria</taxon>
        <taxon>Pseudomonadati</taxon>
        <taxon>Bacteroidota</taxon>
        <taxon>Chitinophagia</taxon>
        <taxon>Chitinophagales</taxon>
        <taxon>Chitinophagaceae</taxon>
        <taxon>Chitinophaga</taxon>
    </lineage>
</organism>
<gene>
    <name evidence="2" type="ORF">OL497_14085</name>
</gene>
<proteinExistence type="predicted"/>
<feature type="signal peptide" evidence="1">
    <location>
        <begin position="1"/>
        <end position="19"/>
    </location>
</feature>
<evidence type="ECO:0000313" key="2">
    <source>
        <dbReference type="EMBL" id="MCW3485034.1"/>
    </source>
</evidence>
<dbReference type="EMBL" id="JAPDNS010000001">
    <property type="protein sequence ID" value="MCW3485034.1"/>
    <property type="molecule type" value="Genomic_DNA"/>
</dbReference>
<evidence type="ECO:0000256" key="1">
    <source>
        <dbReference type="SAM" id="SignalP"/>
    </source>
</evidence>